<evidence type="ECO:0000256" key="2">
    <source>
        <dbReference type="PIRSR" id="PIRSR601310-3"/>
    </source>
</evidence>
<dbReference type="Proteomes" id="UP000012984">
    <property type="component" value="Chromosome"/>
</dbReference>
<evidence type="ECO:0000256" key="3">
    <source>
        <dbReference type="PROSITE-ProRule" id="PRU00464"/>
    </source>
</evidence>
<reference evidence="5 6" key="1">
    <citation type="journal article" date="2013" name="Genome Announc.">
        <title>Complete Genome Sequence of Mycoplasma putrefaciens Strain 9231, One of the Agents of Contagious Agalactia in Goats.</title>
        <authorList>
            <person name="Dupuy V."/>
            <person name="Sirand-Pugnet P."/>
            <person name="Baranowski E."/>
            <person name="Barre A."/>
            <person name="Breton M."/>
            <person name="Couture C."/>
            <person name="Dordet-Frisoni E."/>
            <person name="Gaurivaud P."/>
            <person name="Jacob D."/>
            <person name="Lemaitre C."/>
            <person name="Manso-Silvan L."/>
            <person name="Nikolski M."/>
            <person name="Nouvel L.X."/>
            <person name="Poumarat F."/>
            <person name="Tardy F."/>
            <person name="Thebault P."/>
            <person name="Theil S."/>
            <person name="Citti C."/>
            <person name="Blanchard A."/>
            <person name="Thiaucourt F."/>
        </authorList>
    </citation>
    <scope>NUCLEOTIDE SEQUENCE [LARGE SCALE GENOMIC DNA]</scope>
    <source>
        <strain evidence="5">Mput9231</strain>
    </source>
</reference>
<protein>
    <submittedName>
        <fullName evidence="5">Histidine triad protein</fullName>
    </submittedName>
</protein>
<sequence>MNCIFCKIINKEILSYQVYEDDYVFAFLDVLPASKGHTLIVPKKHFDNFSSCDQDYLKHVAIAKNKIAKLIKEKLEPQGLNYLSNENVIAGQSVFHYHEHIIPKYQKDDGLILNPPKTNQFDLEEIFNKLK</sequence>
<evidence type="ECO:0000259" key="4">
    <source>
        <dbReference type="PROSITE" id="PS51084"/>
    </source>
</evidence>
<dbReference type="CDD" id="cd01277">
    <property type="entry name" value="HINT_subgroup"/>
    <property type="match status" value="1"/>
</dbReference>
<dbReference type="InterPro" id="IPR036265">
    <property type="entry name" value="HIT-like_sf"/>
</dbReference>
<dbReference type="SUPFAM" id="SSF54197">
    <property type="entry name" value="HIT-like"/>
    <property type="match status" value="1"/>
</dbReference>
<dbReference type="HOGENOM" id="CLU_056776_3_2_14"/>
<feature type="short sequence motif" description="Histidine triad motif" evidence="2 3">
    <location>
        <begin position="96"/>
        <end position="100"/>
    </location>
</feature>
<dbReference type="PRINTS" id="PR00332">
    <property type="entry name" value="HISTRIAD"/>
</dbReference>
<organism evidence="5 6">
    <name type="scientific">Mycoplasma putrefaciens Mput9231</name>
    <dbReference type="NCBI Taxonomy" id="1292033"/>
    <lineage>
        <taxon>Bacteria</taxon>
        <taxon>Bacillati</taxon>
        <taxon>Mycoplasmatota</taxon>
        <taxon>Mollicutes</taxon>
        <taxon>Mycoplasmataceae</taxon>
        <taxon>Mycoplasma</taxon>
    </lineage>
</organism>
<feature type="domain" description="HIT" evidence="4">
    <location>
        <begin position="4"/>
        <end position="111"/>
    </location>
</feature>
<dbReference type="InterPro" id="IPR001310">
    <property type="entry name" value="Histidine_triad_HIT"/>
</dbReference>
<dbReference type="EMBL" id="CP004357">
    <property type="protein sequence ID" value="AGJ90894.1"/>
    <property type="molecule type" value="Genomic_DNA"/>
</dbReference>
<evidence type="ECO:0000256" key="1">
    <source>
        <dbReference type="PIRSR" id="PIRSR601310-1"/>
    </source>
</evidence>
<dbReference type="Gene3D" id="3.30.428.10">
    <property type="entry name" value="HIT-like"/>
    <property type="match status" value="1"/>
</dbReference>
<keyword evidence="6" id="KW-1185">Reference proteome</keyword>
<dbReference type="InterPro" id="IPR039384">
    <property type="entry name" value="HINT"/>
</dbReference>
<gene>
    <name evidence="5" type="primary">hit</name>
    <name evidence="5" type="ORF">MPUT9231_4860</name>
</gene>
<dbReference type="RefSeq" id="WP_015587476.1">
    <property type="nucleotide sequence ID" value="NC_021083.1"/>
</dbReference>
<dbReference type="GO" id="GO:0009117">
    <property type="term" value="P:nucleotide metabolic process"/>
    <property type="evidence" value="ECO:0007669"/>
    <property type="project" value="TreeGrafter"/>
</dbReference>
<dbReference type="PANTHER" id="PTHR46648:SF1">
    <property type="entry name" value="ADENOSINE 5'-MONOPHOSPHORAMIDASE HNT1"/>
    <property type="match status" value="1"/>
</dbReference>
<name>M9WHP0_9MOLU</name>
<dbReference type="PANTHER" id="PTHR46648">
    <property type="entry name" value="HIT FAMILY PROTEIN 1"/>
    <property type="match status" value="1"/>
</dbReference>
<dbReference type="AlphaFoldDB" id="M9WHP0"/>
<evidence type="ECO:0000313" key="5">
    <source>
        <dbReference type="EMBL" id="AGJ90894.1"/>
    </source>
</evidence>
<dbReference type="eggNOG" id="COG0537">
    <property type="taxonomic scope" value="Bacteria"/>
</dbReference>
<dbReference type="PATRIC" id="fig|1292033.3.peg.475"/>
<dbReference type="KEGG" id="mput:MPUT9231_4860"/>
<dbReference type="InterPro" id="IPR011146">
    <property type="entry name" value="HIT-like"/>
</dbReference>
<dbReference type="OrthoDB" id="9784774at2"/>
<dbReference type="Pfam" id="PF01230">
    <property type="entry name" value="HIT"/>
    <property type="match status" value="1"/>
</dbReference>
<feature type="active site" description="Tele-AMP-histidine intermediate" evidence="1">
    <location>
        <position position="98"/>
    </location>
</feature>
<dbReference type="GO" id="GO:0003824">
    <property type="term" value="F:catalytic activity"/>
    <property type="evidence" value="ECO:0007669"/>
    <property type="project" value="InterPro"/>
</dbReference>
<dbReference type="PROSITE" id="PS51084">
    <property type="entry name" value="HIT_2"/>
    <property type="match status" value="1"/>
</dbReference>
<evidence type="ECO:0000313" key="6">
    <source>
        <dbReference type="Proteomes" id="UP000012984"/>
    </source>
</evidence>
<proteinExistence type="predicted"/>
<accession>M9WHP0</accession>